<dbReference type="AlphaFoldDB" id="A0AAI8PA33"/>
<feature type="signal peptide" evidence="1">
    <location>
        <begin position="1"/>
        <end position="26"/>
    </location>
</feature>
<proteinExistence type="predicted"/>
<keyword evidence="3" id="KW-1185">Reference proteome</keyword>
<protein>
    <recommendedName>
        <fullName evidence="4">Lipoprotein</fullName>
    </recommendedName>
</protein>
<evidence type="ECO:0000313" key="3">
    <source>
        <dbReference type="Proteomes" id="UP000258127"/>
    </source>
</evidence>
<dbReference type="EMBL" id="CP031641">
    <property type="protein sequence ID" value="AXO86941.1"/>
    <property type="molecule type" value="Genomic_DNA"/>
</dbReference>
<evidence type="ECO:0000313" key="2">
    <source>
        <dbReference type="EMBL" id="AXO86941.1"/>
    </source>
</evidence>
<evidence type="ECO:0000256" key="1">
    <source>
        <dbReference type="SAM" id="SignalP"/>
    </source>
</evidence>
<organism evidence="2 3">
    <name type="scientific">Pseudomonas parafulva</name>
    <dbReference type="NCBI Taxonomy" id="157782"/>
    <lineage>
        <taxon>Bacteria</taxon>
        <taxon>Pseudomonadati</taxon>
        <taxon>Pseudomonadota</taxon>
        <taxon>Gammaproteobacteria</taxon>
        <taxon>Pseudomonadales</taxon>
        <taxon>Pseudomonadaceae</taxon>
        <taxon>Pseudomonas</taxon>
    </lineage>
</organism>
<name>A0AAI8PA33_9PSED</name>
<feature type="chain" id="PRO_5042598500" description="Lipoprotein" evidence="1">
    <location>
        <begin position="27"/>
        <end position="149"/>
    </location>
</feature>
<dbReference type="Proteomes" id="UP000258127">
    <property type="component" value="Chromosome"/>
</dbReference>
<sequence>MPARKATKRWLTPVLAALAVGQFGWSAINWTPAPSLDDIVRTTAIGDHSSVYEVVSNSGGATVAKTYLYYLMKTETDPTKALTQLRTQHPFLVTKQSGAITEVDGWVVKAKTYDTVYRFASVALLEDGDAPQIVDIELDARRERLRASH</sequence>
<reference evidence="2 3" key="1">
    <citation type="submission" date="2018-08" db="EMBL/GenBank/DDBJ databases">
        <authorList>
            <person name="Lee Y."/>
            <person name="Kakembo D."/>
        </authorList>
    </citation>
    <scope>NUCLEOTIDE SEQUENCE [LARGE SCALE GENOMIC DNA]</scope>
    <source>
        <strain evidence="2 3">JBCS1880</strain>
    </source>
</reference>
<evidence type="ECO:0008006" key="4">
    <source>
        <dbReference type="Google" id="ProtNLM"/>
    </source>
</evidence>
<keyword evidence="1" id="KW-0732">Signal</keyword>
<dbReference type="RefSeq" id="WP_116887504.1">
    <property type="nucleotide sequence ID" value="NZ_CP031641.1"/>
</dbReference>
<gene>
    <name evidence="2" type="ORF">DZC75_02530</name>
</gene>
<accession>A0AAI8PA33</accession>